<protein>
    <submittedName>
        <fullName evidence="2">Uncharacterized protein</fullName>
    </submittedName>
</protein>
<keyword evidence="1" id="KW-1133">Transmembrane helix</keyword>
<feature type="transmembrane region" description="Helical" evidence="1">
    <location>
        <begin position="56"/>
        <end position="74"/>
    </location>
</feature>
<evidence type="ECO:0000313" key="3">
    <source>
        <dbReference type="Proteomes" id="UP000321933"/>
    </source>
</evidence>
<sequence length="153" mass="15700">MLRVLKAFFPALILTYLLAVALATASVMDSLRDMGVAVPSTVQIQSTWHDMLGMSSSYLVLLAVTFVLAFAAAAQVARLAGGGRTFWYPLAGAVGVLVLHLVLNLALQITVVAVARTAVGLAGQCLAGAVGGWVFARLSAPGMTMPAPAGDAS</sequence>
<keyword evidence="1" id="KW-0472">Membrane</keyword>
<comment type="caution">
    <text evidence="2">The sequence shown here is derived from an EMBL/GenBank/DDBJ whole genome shotgun (WGS) entry which is preliminary data.</text>
</comment>
<reference evidence="2 3" key="1">
    <citation type="submission" date="2019-08" db="EMBL/GenBank/DDBJ databases">
        <title>Parahaliea maris sp. nov., isolated from the surface seawater.</title>
        <authorList>
            <person name="Liu Y."/>
        </authorList>
    </citation>
    <scope>NUCLEOTIDE SEQUENCE [LARGE SCALE GENOMIC DNA]</scope>
    <source>
        <strain evidence="2 3">S2-26</strain>
    </source>
</reference>
<gene>
    <name evidence="2" type="ORF">FVW59_00085</name>
</gene>
<name>A0A5C9A3L0_9GAMM</name>
<feature type="transmembrane region" description="Helical" evidence="1">
    <location>
        <begin position="113"/>
        <end position="136"/>
    </location>
</feature>
<evidence type="ECO:0000313" key="2">
    <source>
        <dbReference type="EMBL" id="TXS94360.1"/>
    </source>
</evidence>
<keyword evidence="1" id="KW-0812">Transmembrane</keyword>
<keyword evidence="3" id="KW-1185">Reference proteome</keyword>
<organism evidence="2 3">
    <name type="scientific">Parahaliea aestuarii</name>
    <dbReference type="NCBI Taxonomy" id="1852021"/>
    <lineage>
        <taxon>Bacteria</taxon>
        <taxon>Pseudomonadati</taxon>
        <taxon>Pseudomonadota</taxon>
        <taxon>Gammaproteobacteria</taxon>
        <taxon>Cellvibrionales</taxon>
        <taxon>Halieaceae</taxon>
        <taxon>Parahaliea</taxon>
    </lineage>
</organism>
<dbReference type="Proteomes" id="UP000321933">
    <property type="component" value="Unassembled WGS sequence"/>
</dbReference>
<evidence type="ECO:0000256" key="1">
    <source>
        <dbReference type="SAM" id="Phobius"/>
    </source>
</evidence>
<accession>A0A5C9A3L0</accession>
<feature type="transmembrane region" description="Helical" evidence="1">
    <location>
        <begin position="86"/>
        <end position="107"/>
    </location>
</feature>
<dbReference type="RefSeq" id="WP_148062216.1">
    <property type="nucleotide sequence ID" value="NZ_VRYZ01000001.1"/>
</dbReference>
<dbReference type="EMBL" id="VRYZ01000001">
    <property type="protein sequence ID" value="TXS94360.1"/>
    <property type="molecule type" value="Genomic_DNA"/>
</dbReference>
<dbReference type="OrthoDB" id="5734577at2"/>
<proteinExistence type="predicted"/>
<dbReference type="AlphaFoldDB" id="A0A5C9A3L0"/>